<proteinExistence type="predicted"/>
<dbReference type="Gene3D" id="3.30.420.40">
    <property type="match status" value="1"/>
</dbReference>
<protein>
    <recommendedName>
        <fullName evidence="1">Carbamoyltransferase Kae1-like domain-containing protein</fullName>
    </recommendedName>
</protein>
<sequence>MNIAFNFHYTHHNGLMTRLLNEIKRDTQIPVYLAQNENQYTLEASGEQTTLEELAEVVSNRIPLSLFLKEYRLGETQTIKGSDQFLEDTSGFYQLPYCPKCQEGILQRTLQTFGDCSVCGSSHPEITFDAWLDHYHATDFYELIESKVEELLDKRVMQFQTLNSNRTFSLDEISQDSHYGILCCDVNAIADSFVITPSELHTLTLVEKPSLRLKPKLHFRLNHELKSHWYSLFLADDLITLAVSQILASKNIDFVFVSNPPLLRCAVAMEQPFIIQTGRDLLPLSYSKTLPFLSQCNAYGFYAANNHDKIEIDYTDNPSDLLSSHITYVPWGSELTEKGKVFFEPAHAALTSVMMENDLFDRSLLGVHLSHQTKSEIFSYSPQIGYTSMVKFKSHHKQPSEILTAIASIEESAQRLIQNFSTHYPDLYQKLHFFEFDELNTVEPITELFGLAAMILGIYDGNSIVDAAGALEANAIEFRGKSGPRIDYKVHQRNGEYYLDTLTTLRSAISFKLAGVDDMLLSFGFIDSLADFIAQQAQNAYANIGIEGVTISGNVFENRQLLKHTYQNVSPNYTLYSNIRLSMDSDNIVMGALMLGNHPKG</sequence>
<evidence type="ECO:0000259" key="1">
    <source>
        <dbReference type="Pfam" id="PF22521"/>
    </source>
</evidence>
<feature type="domain" description="Carbamoyltransferase Kae1-like" evidence="1">
    <location>
        <begin position="448"/>
        <end position="591"/>
    </location>
</feature>
<evidence type="ECO:0000313" key="3">
    <source>
        <dbReference type="Proteomes" id="UP001169069"/>
    </source>
</evidence>
<comment type="caution">
    <text evidence="2">The sequence shown here is derived from an EMBL/GenBank/DDBJ whole genome shotgun (WGS) entry which is preliminary data.</text>
</comment>
<accession>A0ABT7QWH1</accession>
<keyword evidence="3" id="KW-1185">Reference proteome</keyword>
<dbReference type="RefSeq" id="WP_289412458.1">
    <property type="nucleotide sequence ID" value="NZ_JAQIBD010000001.1"/>
</dbReference>
<name>A0ABT7QWH1_9BACT</name>
<gene>
    <name evidence="2" type="ORF">PGH07_03025</name>
</gene>
<organism evidence="2 3">
    <name type="scientific">Sulfurovum zhangzhouensis</name>
    <dbReference type="NCBI Taxonomy" id="3019067"/>
    <lineage>
        <taxon>Bacteria</taxon>
        <taxon>Pseudomonadati</taxon>
        <taxon>Campylobacterota</taxon>
        <taxon>Epsilonproteobacteria</taxon>
        <taxon>Campylobacterales</taxon>
        <taxon>Sulfurovaceae</taxon>
        <taxon>Sulfurovum</taxon>
    </lineage>
</organism>
<reference evidence="2" key="1">
    <citation type="submission" date="2023-01" db="EMBL/GenBank/DDBJ databases">
        <title>Sulfurovum sp. zt1-1 genome assembly.</title>
        <authorList>
            <person name="Wang J."/>
        </authorList>
    </citation>
    <scope>NUCLEOTIDE SEQUENCE</scope>
    <source>
        <strain evidence="2">Zt1-1</strain>
    </source>
</reference>
<dbReference type="InterPro" id="IPR055128">
    <property type="entry name" value="HypF_C_2"/>
</dbReference>
<dbReference type="Proteomes" id="UP001169069">
    <property type="component" value="Unassembled WGS sequence"/>
</dbReference>
<dbReference type="Pfam" id="PF22521">
    <property type="entry name" value="HypF_C_2"/>
    <property type="match status" value="1"/>
</dbReference>
<evidence type="ECO:0000313" key="2">
    <source>
        <dbReference type="EMBL" id="MDM5271138.1"/>
    </source>
</evidence>
<dbReference type="EMBL" id="JAQIBD010000001">
    <property type="protein sequence ID" value="MDM5271138.1"/>
    <property type="molecule type" value="Genomic_DNA"/>
</dbReference>